<dbReference type="EMBL" id="FNXB01000064">
    <property type="protein sequence ID" value="SEI20075.1"/>
    <property type="molecule type" value="Genomic_DNA"/>
</dbReference>
<feature type="domain" description="Shikimate dehydrogenase substrate binding N-terminal" evidence="4">
    <location>
        <begin position="16"/>
        <end position="99"/>
    </location>
</feature>
<dbReference type="GO" id="GO:0050661">
    <property type="term" value="F:NADP binding"/>
    <property type="evidence" value="ECO:0007669"/>
    <property type="project" value="TreeGrafter"/>
</dbReference>
<accession>A0A1H8W0H5</accession>
<dbReference type="PANTHER" id="PTHR21089">
    <property type="entry name" value="SHIKIMATE DEHYDROGENASE"/>
    <property type="match status" value="1"/>
</dbReference>
<evidence type="ECO:0000313" key="7">
    <source>
        <dbReference type="Proteomes" id="UP000183063"/>
    </source>
</evidence>
<name>A0A1H8W0H5_9HYPH</name>
<keyword evidence="8" id="KW-1185">Reference proteome</keyword>
<dbReference type="Proteomes" id="UP000183063">
    <property type="component" value="Unassembled WGS sequence"/>
</dbReference>
<dbReference type="PANTHER" id="PTHR21089:SF1">
    <property type="entry name" value="BIFUNCTIONAL 3-DEHYDROQUINATE DEHYDRATASE_SHIKIMATE DEHYDROGENASE, CHLOROPLASTIC"/>
    <property type="match status" value="1"/>
</dbReference>
<dbReference type="Gene3D" id="3.40.50.10860">
    <property type="entry name" value="Leucine Dehydrogenase, chain A, domain 1"/>
    <property type="match status" value="1"/>
</dbReference>
<keyword evidence="2 5" id="KW-0560">Oxidoreductase</keyword>
<dbReference type="GO" id="GO:0009073">
    <property type="term" value="P:aromatic amino acid family biosynthetic process"/>
    <property type="evidence" value="ECO:0007669"/>
    <property type="project" value="UniProtKB-KW"/>
</dbReference>
<evidence type="ECO:0000256" key="3">
    <source>
        <dbReference type="ARBA" id="ARBA00023141"/>
    </source>
</evidence>
<dbReference type="CDD" id="cd01065">
    <property type="entry name" value="NAD_bind_Shikimate_DH"/>
    <property type="match status" value="1"/>
</dbReference>
<dbReference type="SUPFAM" id="SSF51735">
    <property type="entry name" value="NAD(P)-binding Rossmann-fold domains"/>
    <property type="match status" value="1"/>
</dbReference>
<dbReference type="InterPro" id="IPR046346">
    <property type="entry name" value="Aminoacid_DH-like_N_sf"/>
</dbReference>
<dbReference type="Pfam" id="PF08501">
    <property type="entry name" value="Shikimate_dh_N"/>
    <property type="match status" value="1"/>
</dbReference>
<reference evidence="7" key="2">
    <citation type="submission" date="2016-10" db="EMBL/GenBank/DDBJ databases">
        <authorList>
            <person name="Wibberg D."/>
        </authorList>
    </citation>
    <scope>NUCLEOTIDE SEQUENCE [LARGE SCALE GENOMIC DNA]</scope>
</reference>
<dbReference type="InterPro" id="IPR013708">
    <property type="entry name" value="Shikimate_DH-bd_N"/>
</dbReference>
<reference evidence="5" key="3">
    <citation type="submission" date="2016-10" db="EMBL/GenBank/DDBJ databases">
        <authorList>
            <person name="de Groot N.N."/>
        </authorList>
    </citation>
    <scope>NUCLEOTIDE SEQUENCE [LARGE SCALE GENOMIC DNA]</scope>
    <source>
        <strain evidence="5">CCBAU85039</strain>
    </source>
</reference>
<protein>
    <submittedName>
        <fullName evidence="5">Shikimate dehydrogenase</fullName>
        <ecNumber evidence="5">1.1.1.25</ecNumber>
    </submittedName>
</protein>
<dbReference type="GO" id="GO:0005829">
    <property type="term" value="C:cytosol"/>
    <property type="evidence" value="ECO:0007669"/>
    <property type="project" value="TreeGrafter"/>
</dbReference>
<dbReference type="EC" id="1.1.1.25" evidence="5"/>
<keyword evidence="3" id="KW-0057">Aromatic amino acid biosynthesis</keyword>
<dbReference type="AlphaFoldDB" id="A0A1H8W0H5"/>
<evidence type="ECO:0000256" key="1">
    <source>
        <dbReference type="ARBA" id="ARBA00004871"/>
    </source>
</evidence>
<dbReference type="GO" id="GO:0004764">
    <property type="term" value="F:shikimate 3-dehydrogenase (NADP+) activity"/>
    <property type="evidence" value="ECO:0007669"/>
    <property type="project" value="UniProtKB-EC"/>
</dbReference>
<organism evidence="5 7">
    <name type="scientific">Rhizobium tibeticum</name>
    <dbReference type="NCBI Taxonomy" id="501024"/>
    <lineage>
        <taxon>Bacteria</taxon>
        <taxon>Pseudomonadati</taxon>
        <taxon>Pseudomonadota</taxon>
        <taxon>Alphaproteobacteria</taxon>
        <taxon>Hyphomicrobiales</taxon>
        <taxon>Rhizobiaceae</taxon>
        <taxon>Rhizobium/Agrobacterium group</taxon>
        <taxon>Rhizobium</taxon>
    </lineage>
</organism>
<dbReference type="STRING" id="501024.RTCCBAU85039_6310"/>
<reference evidence="6 8" key="1">
    <citation type="submission" date="2016-10" db="EMBL/GenBank/DDBJ databases">
        <authorList>
            <person name="Varghese N."/>
            <person name="Submissions S."/>
        </authorList>
    </citation>
    <scope>NUCLEOTIDE SEQUENCE [LARGE SCALE GENOMIC DNA]</scope>
    <source>
        <strain evidence="6 8">CGMCC 1.7071</strain>
    </source>
</reference>
<evidence type="ECO:0000313" key="8">
    <source>
        <dbReference type="Proteomes" id="UP000198939"/>
    </source>
</evidence>
<dbReference type="Proteomes" id="UP000198939">
    <property type="component" value="Unassembled WGS sequence"/>
</dbReference>
<evidence type="ECO:0000313" key="6">
    <source>
        <dbReference type="EMBL" id="SEP21013.1"/>
    </source>
</evidence>
<dbReference type="SUPFAM" id="SSF53223">
    <property type="entry name" value="Aminoacid dehydrogenase-like, N-terminal domain"/>
    <property type="match status" value="1"/>
</dbReference>
<gene>
    <name evidence="5" type="primary">aroE_4</name>
    <name evidence="5" type="ORF">RTCCBAU85039_6310</name>
    <name evidence="6" type="ORF">SAMN05216228_105021</name>
</gene>
<dbReference type="RefSeq" id="WP_072381594.1">
    <property type="nucleotide sequence ID" value="NZ_FNXB01000064.1"/>
</dbReference>
<evidence type="ECO:0000259" key="4">
    <source>
        <dbReference type="Pfam" id="PF08501"/>
    </source>
</evidence>
<dbReference type="GO" id="GO:0019632">
    <property type="term" value="P:shikimate metabolic process"/>
    <property type="evidence" value="ECO:0007669"/>
    <property type="project" value="TreeGrafter"/>
</dbReference>
<dbReference type="InterPro" id="IPR036291">
    <property type="entry name" value="NAD(P)-bd_dom_sf"/>
</dbReference>
<sequence length="270" mass="28764">MSENLRIDGASRIYPIIGDPISQVKSPAGMTAAFAARGVNAVVVPIHTSVDDVDDFIRTAGRTKNIDGIIVTIPHKFAALTHCSTATERARITGSINVLSRNPDGTWHGEIFDGLGMLGGIRSQGGEPNGKKTLLVGVGGAGIAIAQALLEAGVRELAVHDVDINRRNHVITRMREFYGERVHVGSDDPAGFELVVNATPMGMRPEHPFPVQIERLSPGTFVACVITAPAVSPWVAATREKGCRGSVGVDMYTAEQELMLQFFLNSISAA</sequence>
<keyword evidence="3" id="KW-0028">Amino-acid biosynthesis</keyword>
<dbReference type="Gene3D" id="3.40.50.720">
    <property type="entry name" value="NAD(P)-binding Rossmann-like Domain"/>
    <property type="match status" value="1"/>
</dbReference>
<comment type="pathway">
    <text evidence="1">Metabolic intermediate biosynthesis; chorismate biosynthesis; chorismate from D-erythrose 4-phosphate and phosphoenolpyruvate: step 4/7.</text>
</comment>
<evidence type="ECO:0000256" key="2">
    <source>
        <dbReference type="ARBA" id="ARBA00023002"/>
    </source>
</evidence>
<dbReference type="InterPro" id="IPR022893">
    <property type="entry name" value="Shikimate_DH_fam"/>
</dbReference>
<dbReference type="EMBL" id="FOCV01000050">
    <property type="protein sequence ID" value="SEP21013.1"/>
    <property type="molecule type" value="Genomic_DNA"/>
</dbReference>
<dbReference type="GO" id="GO:0009423">
    <property type="term" value="P:chorismate biosynthetic process"/>
    <property type="evidence" value="ECO:0007669"/>
    <property type="project" value="TreeGrafter"/>
</dbReference>
<dbReference type="OrthoDB" id="7873617at2"/>
<proteinExistence type="predicted"/>
<evidence type="ECO:0000313" key="5">
    <source>
        <dbReference type="EMBL" id="SEI20075.1"/>
    </source>
</evidence>